<comment type="caution">
    <text evidence="2">The sequence shown here is derived from an EMBL/GenBank/DDBJ whole genome shotgun (WGS) entry which is preliminary data.</text>
</comment>
<dbReference type="AlphaFoldDB" id="A0AAV7VFG2"/>
<feature type="domain" description="RNase H type-1" evidence="1">
    <location>
        <begin position="1"/>
        <end position="124"/>
    </location>
</feature>
<dbReference type="EMBL" id="JANPWB010000003">
    <property type="protein sequence ID" value="KAJ1200047.1"/>
    <property type="molecule type" value="Genomic_DNA"/>
</dbReference>
<sequence length="225" mass="24941">MEDGVFHPHNTYTQTLGDCTAQLAELKALILVLEHTETGSQTLIVCDSYYCVQSYNEYLNHWKLNGFRDSKGNTIKHKILWGRVADLKDKLSCVHVVHILGHQHVRIHVAGNTLADEAAQASVAMASVAAVTRSRTRFDNEILIAVKASAAGKTLPKGYPTNYTYHISAQNVAYTMIPGVGDRVIPNEDQRLELITAAHFCTCWYTGHDNNSTATILVAWSMQTN</sequence>
<gene>
    <name evidence="2" type="ORF">NDU88_003876</name>
</gene>
<dbReference type="InterPro" id="IPR012337">
    <property type="entry name" value="RNaseH-like_sf"/>
</dbReference>
<dbReference type="InterPro" id="IPR002156">
    <property type="entry name" value="RNaseH_domain"/>
</dbReference>
<dbReference type="Proteomes" id="UP001066276">
    <property type="component" value="Chromosome 2_1"/>
</dbReference>
<accession>A0AAV7VFG2</accession>
<dbReference type="Pfam" id="PF00075">
    <property type="entry name" value="RNase_H"/>
    <property type="match status" value="1"/>
</dbReference>
<dbReference type="InterPro" id="IPR036397">
    <property type="entry name" value="RNaseH_sf"/>
</dbReference>
<evidence type="ECO:0000313" key="2">
    <source>
        <dbReference type="EMBL" id="KAJ1200047.1"/>
    </source>
</evidence>
<reference evidence="2" key="1">
    <citation type="journal article" date="2022" name="bioRxiv">
        <title>Sequencing and chromosome-scale assembly of the giantPleurodeles waltlgenome.</title>
        <authorList>
            <person name="Brown T."/>
            <person name="Elewa A."/>
            <person name="Iarovenko S."/>
            <person name="Subramanian E."/>
            <person name="Araus A.J."/>
            <person name="Petzold A."/>
            <person name="Susuki M."/>
            <person name="Suzuki K.-i.T."/>
            <person name="Hayashi T."/>
            <person name="Toyoda A."/>
            <person name="Oliveira C."/>
            <person name="Osipova E."/>
            <person name="Leigh N.D."/>
            <person name="Simon A."/>
            <person name="Yun M.H."/>
        </authorList>
    </citation>
    <scope>NUCLEOTIDE SEQUENCE</scope>
    <source>
        <strain evidence="2">20211129_DDA</strain>
        <tissue evidence="2">Liver</tissue>
    </source>
</reference>
<name>A0AAV7VFG2_PLEWA</name>
<evidence type="ECO:0000259" key="1">
    <source>
        <dbReference type="PROSITE" id="PS50879"/>
    </source>
</evidence>
<organism evidence="2 3">
    <name type="scientific">Pleurodeles waltl</name>
    <name type="common">Iberian ribbed newt</name>
    <dbReference type="NCBI Taxonomy" id="8319"/>
    <lineage>
        <taxon>Eukaryota</taxon>
        <taxon>Metazoa</taxon>
        <taxon>Chordata</taxon>
        <taxon>Craniata</taxon>
        <taxon>Vertebrata</taxon>
        <taxon>Euteleostomi</taxon>
        <taxon>Amphibia</taxon>
        <taxon>Batrachia</taxon>
        <taxon>Caudata</taxon>
        <taxon>Salamandroidea</taxon>
        <taxon>Salamandridae</taxon>
        <taxon>Pleurodelinae</taxon>
        <taxon>Pleurodeles</taxon>
    </lineage>
</organism>
<dbReference type="GO" id="GO:0004523">
    <property type="term" value="F:RNA-DNA hybrid ribonuclease activity"/>
    <property type="evidence" value="ECO:0007669"/>
    <property type="project" value="InterPro"/>
</dbReference>
<protein>
    <recommendedName>
        <fullName evidence="1">RNase H type-1 domain-containing protein</fullName>
    </recommendedName>
</protein>
<dbReference type="SUPFAM" id="SSF53098">
    <property type="entry name" value="Ribonuclease H-like"/>
    <property type="match status" value="1"/>
</dbReference>
<dbReference type="GO" id="GO:0003676">
    <property type="term" value="F:nucleic acid binding"/>
    <property type="evidence" value="ECO:0007669"/>
    <property type="project" value="InterPro"/>
</dbReference>
<evidence type="ECO:0000313" key="3">
    <source>
        <dbReference type="Proteomes" id="UP001066276"/>
    </source>
</evidence>
<dbReference type="Gene3D" id="3.30.420.10">
    <property type="entry name" value="Ribonuclease H-like superfamily/Ribonuclease H"/>
    <property type="match status" value="1"/>
</dbReference>
<dbReference type="PROSITE" id="PS50879">
    <property type="entry name" value="RNASE_H_1"/>
    <property type="match status" value="1"/>
</dbReference>
<proteinExistence type="predicted"/>
<keyword evidence="3" id="KW-1185">Reference proteome</keyword>